<dbReference type="InterPro" id="IPR003594">
    <property type="entry name" value="HATPase_dom"/>
</dbReference>
<dbReference type="Pfam" id="PF08448">
    <property type="entry name" value="PAS_4"/>
    <property type="match status" value="1"/>
</dbReference>
<keyword evidence="4" id="KW-0808">Transferase</keyword>
<dbReference type="SMART" id="SM00387">
    <property type="entry name" value="HATPase_c"/>
    <property type="match status" value="1"/>
</dbReference>
<dbReference type="GO" id="GO:0016301">
    <property type="term" value="F:kinase activity"/>
    <property type="evidence" value="ECO:0007669"/>
    <property type="project" value="UniProtKB-KW"/>
</dbReference>
<evidence type="ECO:0000256" key="2">
    <source>
        <dbReference type="ARBA" id="ARBA00012438"/>
    </source>
</evidence>
<keyword evidence="3" id="KW-0597">Phosphoprotein</keyword>
<evidence type="ECO:0000313" key="10">
    <source>
        <dbReference type="Proteomes" id="UP000660024"/>
    </source>
</evidence>
<dbReference type="Gene3D" id="3.30.450.20">
    <property type="entry name" value="PAS domain"/>
    <property type="match status" value="4"/>
</dbReference>
<feature type="domain" description="PAS" evidence="7">
    <location>
        <begin position="286"/>
        <end position="357"/>
    </location>
</feature>
<keyword evidence="10" id="KW-1185">Reference proteome</keyword>
<dbReference type="InterPro" id="IPR003661">
    <property type="entry name" value="HisK_dim/P_dom"/>
</dbReference>
<dbReference type="InterPro" id="IPR036890">
    <property type="entry name" value="HATPase_C_sf"/>
</dbReference>
<dbReference type="EMBL" id="JAEHFY010000026">
    <property type="protein sequence ID" value="MBK0384274.1"/>
    <property type="molecule type" value="Genomic_DNA"/>
</dbReference>
<sequence>MERLIREKDWSKTSVGNPVGWPQSLRTALSIVLSSKFPGFIFWGKDHLCFYNDAYRPSLGNEGKHPNILGQMGKDAWPEIWDIIYPLINQVFITGLSTWSEDQLIPIYRNGKIEDVYWTFSYSPIFDESDSIAGVLTTCVETTKDVYARRQLERANKQYYENIMQAPVAMCIFKGRDYIVEIANEMMLELWGKNASEVLNKPIFEGLPEAKDQGLEDLMNQVFTTGIKFEAFERPVLLPRNGVLETFYLNFVYQPVKDEEGKVISIFAMATDLTPQVLSKQKIIESEDRLKIVIDASRLGVWEYDVKEKKGIFSDRYAQIFGFENRDKLDSTKIIKLLHPDEEAIRSAANNKVIETGYLNYETKIFWEDGSIHWIEANGKLFYDEDNNPAKMIGTIKDITNEKKYEKDLVEREEKFRLLANEMPQFVWIGNTKGILTYFNKSVYKYTGLDESILENNGWAEIVHPDDREINFKLWKDAVKTGNDFLCEHRFVRKDGQYRWQLSRAKPFKDDQGNIKMWVGTSTDIHDIKELDQQKDFFISMASHELKTPITSVKGYVQLLSNKYKNSNDAFLNNALNILNKQVVTLTTLVSDLLDVSKINMGSLLLRKTKFAINDLVEDVIEEIQHINQKHQIIFCKEANSKVFADRENIAQVLVNFLTNAVKYSPGSLNVEVKSSVINNRVRISVKDKGIGLKEEDRKKVFERFYRVEGKNEKTFPGFGIGLFIASEIIRKHNGKIWVDSKIGEGSTFYFELPIEA</sequence>
<dbReference type="Gene3D" id="1.10.287.130">
    <property type="match status" value="1"/>
</dbReference>
<dbReference type="NCBIfam" id="TIGR00229">
    <property type="entry name" value="sensory_box"/>
    <property type="match status" value="3"/>
</dbReference>
<dbReference type="RefSeq" id="WP_200587812.1">
    <property type="nucleotide sequence ID" value="NZ_JAEHFY010000026.1"/>
</dbReference>
<dbReference type="EC" id="2.7.13.3" evidence="2"/>
<dbReference type="SUPFAM" id="SSF47384">
    <property type="entry name" value="Homodimeric domain of signal transducing histidine kinase"/>
    <property type="match status" value="1"/>
</dbReference>
<dbReference type="CDD" id="cd00130">
    <property type="entry name" value="PAS"/>
    <property type="match status" value="2"/>
</dbReference>
<dbReference type="SMART" id="SM00091">
    <property type="entry name" value="PAS"/>
    <property type="match status" value="3"/>
</dbReference>
<dbReference type="InterPro" id="IPR013655">
    <property type="entry name" value="PAS_fold_3"/>
</dbReference>
<dbReference type="InterPro" id="IPR005467">
    <property type="entry name" value="His_kinase_dom"/>
</dbReference>
<dbReference type="SUPFAM" id="SSF55785">
    <property type="entry name" value="PYP-like sensor domain (PAS domain)"/>
    <property type="match status" value="3"/>
</dbReference>
<evidence type="ECO:0000313" key="9">
    <source>
        <dbReference type="EMBL" id="MBK0384274.1"/>
    </source>
</evidence>
<proteinExistence type="predicted"/>
<dbReference type="InterPro" id="IPR052162">
    <property type="entry name" value="Sensor_kinase/Photoreceptor"/>
</dbReference>
<feature type="domain" description="Histidine kinase" evidence="6">
    <location>
        <begin position="541"/>
        <end position="757"/>
    </location>
</feature>
<dbReference type="SUPFAM" id="SSF55874">
    <property type="entry name" value="ATPase domain of HSP90 chaperone/DNA topoisomerase II/histidine kinase"/>
    <property type="match status" value="1"/>
</dbReference>
<gene>
    <name evidence="9" type="ORF">I5M32_15000</name>
</gene>
<dbReference type="InterPro" id="IPR000014">
    <property type="entry name" value="PAS"/>
</dbReference>
<accession>A0ABS1BMZ6</accession>
<dbReference type="PANTHER" id="PTHR43304:SF1">
    <property type="entry name" value="PAC DOMAIN-CONTAINING PROTEIN"/>
    <property type="match status" value="1"/>
</dbReference>
<organism evidence="9 10">
    <name type="scientific">Pedobacter segetis</name>
    <dbReference type="NCBI Taxonomy" id="2793069"/>
    <lineage>
        <taxon>Bacteria</taxon>
        <taxon>Pseudomonadati</taxon>
        <taxon>Bacteroidota</taxon>
        <taxon>Sphingobacteriia</taxon>
        <taxon>Sphingobacteriales</taxon>
        <taxon>Sphingobacteriaceae</taxon>
        <taxon>Pedobacter</taxon>
    </lineage>
</organism>
<feature type="domain" description="PAS" evidence="7">
    <location>
        <begin position="412"/>
        <end position="482"/>
    </location>
</feature>
<comment type="caution">
    <text evidence="9">The sequence shown here is derived from an EMBL/GenBank/DDBJ whole genome shotgun (WGS) entry which is preliminary data.</text>
</comment>
<evidence type="ECO:0000259" key="8">
    <source>
        <dbReference type="PROSITE" id="PS50113"/>
    </source>
</evidence>
<dbReference type="Proteomes" id="UP000660024">
    <property type="component" value="Unassembled WGS sequence"/>
</dbReference>
<evidence type="ECO:0000256" key="1">
    <source>
        <dbReference type="ARBA" id="ARBA00000085"/>
    </source>
</evidence>
<dbReference type="InterPro" id="IPR035965">
    <property type="entry name" value="PAS-like_dom_sf"/>
</dbReference>
<dbReference type="SMART" id="SM00086">
    <property type="entry name" value="PAC"/>
    <property type="match status" value="3"/>
</dbReference>
<dbReference type="PRINTS" id="PR00344">
    <property type="entry name" value="BCTRLSENSOR"/>
</dbReference>
<evidence type="ECO:0000259" key="7">
    <source>
        <dbReference type="PROSITE" id="PS50112"/>
    </source>
</evidence>
<evidence type="ECO:0000256" key="5">
    <source>
        <dbReference type="ARBA" id="ARBA00022777"/>
    </source>
</evidence>
<protein>
    <recommendedName>
        <fullName evidence="2">histidine kinase</fullName>
        <ecNumber evidence="2">2.7.13.3</ecNumber>
    </recommendedName>
</protein>
<comment type="catalytic activity">
    <reaction evidence="1">
        <text>ATP + protein L-histidine = ADP + protein N-phospho-L-histidine.</text>
        <dbReference type="EC" id="2.7.13.3"/>
    </reaction>
</comment>
<dbReference type="PROSITE" id="PS50113">
    <property type="entry name" value="PAC"/>
    <property type="match status" value="3"/>
</dbReference>
<dbReference type="InterPro" id="IPR000700">
    <property type="entry name" value="PAS-assoc_C"/>
</dbReference>
<dbReference type="InterPro" id="IPR036097">
    <property type="entry name" value="HisK_dim/P_sf"/>
</dbReference>
<dbReference type="InterPro" id="IPR004358">
    <property type="entry name" value="Sig_transdc_His_kin-like_C"/>
</dbReference>
<dbReference type="PANTHER" id="PTHR43304">
    <property type="entry name" value="PHYTOCHROME-LIKE PROTEIN CPH1"/>
    <property type="match status" value="1"/>
</dbReference>
<dbReference type="CDD" id="cd00082">
    <property type="entry name" value="HisKA"/>
    <property type="match status" value="1"/>
</dbReference>
<feature type="domain" description="PAC" evidence="8">
    <location>
        <begin position="485"/>
        <end position="537"/>
    </location>
</feature>
<keyword evidence="5 9" id="KW-0418">Kinase</keyword>
<dbReference type="SMART" id="SM00388">
    <property type="entry name" value="HisKA"/>
    <property type="match status" value="1"/>
</dbReference>
<feature type="domain" description="PAC" evidence="8">
    <location>
        <begin position="230"/>
        <end position="285"/>
    </location>
</feature>
<dbReference type="InterPro" id="IPR013656">
    <property type="entry name" value="PAS_4"/>
</dbReference>
<dbReference type="Gene3D" id="3.30.565.10">
    <property type="entry name" value="Histidine kinase-like ATPase, C-terminal domain"/>
    <property type="match status" value="1"/>
</dbReference>
<feature type="domain" description="PAC" evidence="8">
    <location>
        <begin position="359"/>
        <end position="411"/>
    </location>
</feature>
<evidence type="ECO:0000256" key="3">
    <source>
        <dbReference type="ARBA" id="ARBA00022553"/>
    </source>
</evidence>
<dbReference type="Pfam" id="PF00512">
    <property type="entry name" value="HisKA"/>
    <property type="match status" value="1"/>
</dbReference>
<dbReference type="Pfam" id="PF02518">
    <property type="entry name" value="HATPase_c"/>
    <property type="match status" value="1"/>
</dbReference>
<dbReference type="PROSITE" id="PS50109">
    <property type="entry name" value="HIS_KIN"/>
    <property type="match status" value="1"/>
</dbReference>
<evidence type="ECO:0000259" key="6">
    <source>
        <dbReference type="PROSITE" id="PS50109"/>
    </source>
</evidence>
<dbReference type="Pfam" id="PF08447">
    <property type="entry name" value="PAS_3"/>
    <property type="match status" value="2"/>
</dbReference>
<dbReference type="PROSITE" id="PS50112">
    <property type="entry name" value="PAS"/>
    <property type="match status" value="2"/>
</dbReference>
<name>A0ABS1BMZ6_9SPHI</name>
<reference evidence="9 10" key="1">
    <citation type="submission" date="2020-12" db="EMBL/GenBank/DDBJ databases">
        <title>Bacterial novel species Pedobacter sp. SD-b isolated from soil.</title>
        <authorList>
            <person name="Jung H.-Y."/>
        </authorList>
    </citation>
    <scope>NUCLEOTIDE SEQUENCE [LARGE SCALE GENOMIC DNA]</scope>
    <source>
        <strain evidence="9 10">SD-b</strain>
    </source>
</reference>
<dbReference type="CDD" id="cd00075">
    <property type="entry name" value="HATPase"/>
    <property type="match status" value="1"/>
</dbReference>
<dbReference type="InterPro" id="IPR001610">
    <property type="entry name" value="PAC"/>
</dbReference>
<evidence type="ECO:0000256" key="4">
    <source>
        <dbReference type="ARBA" id="ARBA00022679"/>
    </source>
</evidence>